<evidence type="ECO:0000256" key="2">
    <source>
        <dbReference type="ARBA" id="ARBA00022487"/>
    </source>
</evidence>
<evidence type="ECO:0000313" key="9">
    <source>
        <dbReference type="Proteomes" id="UP000198984"/>
    </source>
</evidence>
<reference evidence="8 9" key="1">
    <citation type="submission" date="2016-10" db="EMBL/GenBank/DDBJ databases">
        <authorList>
            <person name="de Groot N.N."/>
        </authorList>
    </citation>
    <scope>NUCLEOTIDE SEQUENCE [LARGE SCALE GENOMIC DNA]</scope>
    <source>
        <strain evidence="8 9">DSM 21039</strain>
    </source>
</reference>
<accession>A0A1H8DZW5</accession>
<proteinExistence type="inferred from homology"/>
<organism evidence="8 9">
    <name type="scientific">Chitinophaga rupis</name>
    <dbReference type="NCBI Taxonomy" id="573321"/>
    <lineage>
        <taxon>Bacteria</taxon>
        <taxon>Pseudomonadati</taxon>
        <taxon>Bacteroidota</taxon>
        <taxon>Chitinophagia</taxon>
        <taxon>Chitinophagales</taxon>
        <taxon>Chitinophagaceae</taxon>
        <taxon>Chitinophaga</taxon>
    </lineage>
</organism>
<dbReference type="InterPro" id="IPR029058">
    <property type="entry name" value="AB_hydrolase_fold"/>
</dbReference>
<evidence type="ECO:0000256" key="3">
    <source>
        <dbReference type="ARBA" id="ARBA00022723"/>
    </source>
</evidence>
<sequence length="554" mass="60476">MYRERINNFIVRSKQRTFIIAFVIGAALLRLNTVSAQGNKITIERLRQKIAALKVPGLTVTDIQYIDSGSYQPTAFAKTLDGLPAFCLVSATLKPTPASNIRIALWMPRSSWNGRFLGTGNGGSAGNIVYDKLAQGLRKGFATANTDMGTSPHVDSAIGKPERWIDFGYRSTHLMTVVSKQILEAYYGKTAHHAYFMGCSTGGQQALMEAQRYPGDYNGIIAGAPANNRTHLHTGFILNHQATNETTGSHFSAADLSYITRTIVEKFAGTDGGSARDSFLTDPRMVKFNLDSLFKCGNASNGQCLTDTQIAALKKIYRGPVNPRTGEQIYCAPPPGSENAGGGLEYQQTAKAAGLFYLYRWVFGAGFDYRRFDFDKDQAIIDSVLGPALNANNPDLSRFEKAGGKLIMFTGTADALVPYPDAINYYERVIQQQGSLKKTQHFFRYFLIPGMGHCGGGPGINDFGQNSVTATKQDSEHDILLALVKWVERGAAPDKIIASALGCCGTQDVRFQRPVYPYPEFPEYTGGEANNPANYKAVDHLRGGVVKPAGKYVK</sequence>
<keyword evidence="7" id="KW-1015">Disulfide bond</keyword>
<keyword evidence="4" id="KW-0732">Signal</keyword>
<dbReference type="InterPro" id="IPR011118">
    <property type="entry name" value="Tannase/feruloyl_esterase"/>
</dbReference>
<comment type="similarity">
    <text evidence="1">Belongs to the tannase family.</text>
</comment>
<dbReference type="GO" id="GO:0046872">
    <property type="term" value="F:metal ion binding"/>
    <property type="evidence" value="ECO:0007669"/>
    <property type="project" value="UniProtKB-KW"/>
</dbReference>
<dbReference type="Proteomes" id="UP000198984">
    <property type="component" value="Unassembled WGS sequence"/>
</dbReference>
<protein>
    <submittedName>
        <fullName evidence="8">Tannase and feruloyl esterase</fullName>
    </submittedName>
</protein>
<gene>
    <name evidence="8" type="ORF">SAMN04488505_108147</name>
</gene>
<evidence type="ECO:0000256" key="1">
    <source>
        <dbReference type="ARBA" id="ARBA00006249"/>
    </source>
</evidence>
<evidence type="ECO:0000256" key="5">
    <source>
        <dbReference type="ARBA" id="ARBA00022801"/>
    </source>
</evidence>
<dbReference type="SUPFAM" id="SSF53474">
    <property type="entry name" value="alpha/beta-Hydrolases"/>
    <property type="match status" value="1"/>
</dbReference>
<keyword evidence="6" id="KW-0106">Calcium</keyword>
<evidence type="ECO:0000256" key="4">
    <source>
        <dbReference type="ARBA" id="ARBA00022729"/>
    </source>
</evidence>
<dbReference type="PANTHER" id="PTHR33938:SF15">
    <property type="entry name" value="FERULOYL ESTERASE B-RELATED"/>
    <property type="match status" value="1"/>
</dbReference>
<name>A0A1H8DZW5_9BACT</name>
<evidence type="ECO:0000256" key="6">
    <source>
        <dbReference type="ARBA" id="ARBA00022837"/>
    </source>
</evidence>
<evidence type="ECO:0000256" key="7">
    <source>
        <dbReference type="ARBA" id="ARBA00023157"/>
    </source>
</evidence>
<dbReference type="EMBL" id="FOBB01000008">
    <property type="protein sequence ID" value="SEN12720.1"/>
    <property type="molecule type" value="Genomic_DNA"/>
</dbReference>
<keyword evidence="9" id="KW-1185">Reference proteome</keyword>
<dbReference type="PANTHER" id="PTHR33938">
    <property type="entry name" value="FERULOYL ESTERASE B-RELATED"/>
    <property type="match status" value="1"/>
</dbReference>
<dbReference type="Gene3D" id="3.40.50.1820">
    <property type="entry name" value="alpha/beta hydrolase"/>
    <property type="match status" value="1"/>
</dbReference>
<dbReference type="GO" id="GO:0052689">
    <property type="term" value="F:carboxylic ester hydrolase activity"/>
    <property type="evidence" value="ECO:0007669"/>
    <property type="project" value="UniProtKB-KW"/>
</dbReference>
<keyword evidence="5" id="KW-0378">Hydrolase</keyword>
<dbReference type="STRING" id="573321.SAMN04488505_108147"/>
<dbReference type="Pfam" id="PF07519">
    <property type="entry name" value="Tannase"/>
    <property type="match status" value="1"/>
</dbReference>
<evidence type="ECO:0000313" key="8">
    <source>
        <dbReference type="EMBL" id="SEN12720.1"/>
    </source>
</evidence>
<keyword evidence="3" id="KW-0479">Metal-binding</keyword>
<dbReference type="AlphaFoldDB" id="A0A1H8DZW5"/>
<keyword evidence="2" id="KW-0719">Serine esterase</keyword>